<evidence type="ECO:0000313" key="4">
    <source>
        <dbReference type="Proteomes" id="UP000528608"/>
    </source>
</evidence>
<dbReference type="InterPro" id="IPR013078">
    <property type="entry name" value="His_Pase_superF_clade-1"/>
</dbReference>
<reference evidence="2" key="2">
    <citation type="submission" date="2015-07" db="EMBL/GenBank/DDBJ databases">
        <authorList>
            <person name="Noorani M."/>
        </authorList>
    </citation>
    <scope>NUCLEOTIDE SEQUENCE [LARGE SCALE GENOMIC DNA]</scope>
    <source>
        <strain evidence="2">ATCC 27428</strain>
    </source>
</reference>
<keyword evidence="3" id="KW-1185">Reference proteome</keyword>
<dbReference type="Proteomes" id="UP000528608">
    <property type="component" value="Unassembled WGS sequence"/>
</dbReference>
<name>A0A2N8NZL1_STREU</name>
<evidence type="ECO:0000313" key="2">
    <source>
        <dbReference type="EMBL" id="PNE34200.1"/>
    </source>
</evidence>
<accession>A0A2N8NZL1</accession>
<dbReference type="SUPFAM" id="SSF53254">
    <property type="entry name" value="Phosphoglycerate mutase-like"/>
    <property type="match status" value="1"/>
</dbReference>
<dbReference type="EMBL" id="LGUI01000002">
    <property type="protein sequence ID" value="PNE34200.1"/>
    <property type="molecule type" value="Genomic_DNA"/>
</dbReference>
<protein>
    <submittedName>
        <fullName evidence="1">Broad specificity phosphatase PhoE</fullName>
    </submittedName>
    <submittedName>
        <fullName evidence="2">Phosphoglycerate mutase</fullName>
    </submittedName>
</protein>
<gene>
    <name evidence="2" type="ORF">AF335_05990</name>
    <name evidence="1" type="ORF">FHS36_004369</name>
</gene>
<dbReference type="AlphaFoldDB" id="A0A2N8NZL1"/>
<dbReference type="Proteomes" id="UP000235945">
    <property type="component" value="Unassembled WGS sequence"/>
</dbReference>
<evidence type="ECO:0000313" key="3">
    <source>
        <dbReference type="Proteomes" id="UP000235945"/>
    </source>
</evidence>
<dbReference type="Pfam" id="PF00300">
    <property type="entry name" value="His_Phos_1"/>
    <property type="match status" value="1"/>
</dbReference>
<dbReference type="EMBL" id="JACHJF010000014">
    <property type="protein sequence ID" value="MBB5120920.1"/>
    <property type="molecule type" value="Genomic_DNA"/>
</dbReference>
<proteinExistence type="predicted"/>
<sequence>MTVRVTLISAASGAAEREARFADGPLDEAARRRAADAAAGVPAAARVFCAPSVRCRETCAALGLTPDAGAGAAPHDLDPGRWRGRSLAEVGAEEPEAVARWLADPGAAPHGGESVLGLVARVGGWLDSLVADGGRVLAVVEPAVVRAAVVHGLGLPGEAFWRLDVRPLVRTELSGRVGRWNLRCGSAL</sequence>
<dbReference type="Gene3D" id="3.40.50.1240">
    <property type="entry name" value="Phosphoglycerate mutase-like"/>
    <property type="match status" value="1"/>
</dbReference>
<dbReference type="OrthoDB" id="7502553at2"/>
<dbReference type="RefSeq" id="WP_102917243.1">
    <property type="nucleotide sequence ID" value="NZ_JACHJF010000014.1"/>
</dbReference>
<organism evidence="2 3">
    <name type="scientific">Streptomyces eurocidicus</name>
    <name type="common">Streptoverticillium eurocidicus</name>
    <dbReference type="NCBI Taxonomy" id="66423"/>
    <lineage>
        <taxon>Bacteria</taxon>
        <taxon>Bacillati</taxon>
        <taxon>Actinomycetota</taxon>
        <taxon>Actinomycetes</taxon>
        <taxon>Kitasatosporales</taxon>
        <taxon>Streptomycetaceae</taxon>
        <taxon>Streptomyces</taxon>
    </lineage>
</organism>
<comment type="caution">
    <text evidence="2">The sequence shown here is derived from an EMBL/GenBank/DDBJ whole genome shotgun (WGS) entry which is preliminary data.</text>
</comment>
<reference evidence="3" key="1">
    <citation type="submission" date="2015-07" db="EMBL/GenBank/DDBJ databases">
        <authorList>
            <person name="Graham D.E."/>
            <person name="Giannone R.J."/>
            <person name="Gulvik C.A."/>
            <person name="Hettich R.L."/>
            <person name="Klingeman D.M."/>
            <person name="Mahan K.M."/>
            <person name="Parry R.J."/>
            <person name="Spain J.C."/>
        </authorList>
    </citation>
    <scope>NUCLEOTIDE SEQUENCE [LARGE SCALE GENOMIC DNA]</scope>
    <source>
        <strain evidence="3">ATCC 27428</strain>
    </source>
</reference>
<reference evidence="1 4" key="3">
    <citation type="submission" date="2020-08" db="EMBL/GenBank/DDBJ databases">
        <title>Genomic Encyclopedia of Type Strains, Phase III (KMG-III): the genomes of soil and plant-associated and newly described type strains.</title>
        <authorList>
            <person name="Whitman W."/>
        </authorList>
    </citation>
    <scope>NUCLEOTIDE SEQUENCE [LARGE SCALE GENOMIC DNA]</scope>
    <source>
        <strain evidence="1 4">CECT 3259</strain>
    </source>
</reference>
<dbReference type="InterPro" id="IPR029033">
    <property type="entry name" value="His_PPase_superfam"/>
</dbReference>
<evidence type="ECO:0000313" key="1">
    <source>
        <dbReference type="EMBL" id="MBB5120920.1"/>
    </source>
</evidence>